<evidence type="ECO:0000313" key="4">
    <source>
        <dbReference type="Proteomes" id="UP000772434"/>
    </source>
</evidence>
<reference evidence="3" key="1">
    <citation type="submission" date="2020-11" db="EMBL/GenBank/DDBJ databases">
        <authorList>
            <consortium name="DOE Joint Genome Institute"/>
            <person name="Ahrendt S."/>
            <person name="Riley R."/>
            <person name="Andreopoulos W."/>
            <person name="Labutti K."/>
            <person name="Pangilinan J."/>
            <person name="Ruiz-Duenas F.J."/>
            <person name="Barrasa J.M."/>
            <person name="Sanchez-Garcia M."/>
            <person name="Camarero S."/>
            <person name="Miyauchi S."/>
            <person name="Serrano A."/>
            <person name="Linde D."/>
            <person name="Babiker R."/>
            <person name="Drula E."/>
            <person name="Ayuso-Fernandez I."/>
            <person name="Pacheco R."/>
            <person name="Padilla G."/>
            <person name="Ferreira P."/>
            <person name="Barriuso J."/>
            <person name="Kellner H."/>
            <person name="Castanera R."/>
            <person name="Alfaro M."/>
            <person name="Ramirez L."/>
            <person name="Pisabarro A.G."/>
            <person name="Kuo A."/>
            <person name="Tritt A."/>
            <person name="Lipzen A."/>
            <person name="He G."/>
            <person name="Yan M."/>
            <person name="Ng V."/>
            <person name="Cullen D."/>
            <person name="Martin F."/>
            <person name="Rosso M.-N."/>
            <person name="Henrissat B."/>
            <person name="Hibbett D."/>
            <person name="Martinez A.T."/>
            <person name="Grigoriev I.V."/>
        </authorList>
    </citation>
    <scope>NUCLEOTIDE SEQUENCE</scope>
    <source>
        <strain evidence="3">AH 40177</strain>
    </source>
</reference>
<evidence type="ECO:0000259" key="2">
    <source>
        <dbReference type="SMART" id="SM01024"/>
    </source>
</evidence>
<organism evidence="3 4">
    <name type="scientific">Rhodocollybia butyracea</name>
    <dbReference type="NCBI Taxonomy" id="206335"/>
    <lineage>
        <taxon>Eukaryota</taxon>
        <taxon>Fungi</taxon>
        <taxon>Dikarya</taxon>
        <taxon>Basidiomycota</taxon>
        <taxon>Agaricomycotina</taxon>
        <taxon>Agaricomycetes</taxon>
        <taxon>Agaricomycetidae</taxon>
        <taxon>Agaricales</taxon>
        <taxon>Marasmiineae</taxon>
        <taxon>Omphalotaceae</taxon>
        <taxon>Rhodocollybia</taxon>
    </lineage>
</organism>
<feature type="region of interest" description="Disordered" evidence="1">
    <location>
        <begin position="341"/>
        <end position="365"/>
    </location>
</feature>
<proteinExistence type="predicted"/>
<evidence type="ECO:0000256" key="1">
    <source>
        <dbReference type="SAM" id="MobiDB-lite"/>
    </source>
</evidence>
<evidence type="ECO:0000313" key="3">
    <source>
        <dbReference type="EMBL" id="KAF9077219.1"/>
    </source>
</evidence>
<dbReference type="Proteomes" id="UP000772434">
    <property type="component" value="Unassembled WGS sequence"/>
</dbReference>
<accession>A0A9P5Q2L1</accession>
<name>A0A9P5Q2L1_9AGAR</name>
<feature type="domain" description="BCS1 N-terminal" evidence="2">
    <location>
        <begin position="81"/>
        <end position="273"/>
    </location>
</feature>
<dbReference type="AlphaFoldDB" id="A0A9P5Q2L1"/>
<keyword evidence="4" id="KW-1185">Reference proteome</keyword>
<comment type="caution">
    <text evidence="3">The sequence shown here is derived from an EMBL/GenBank/DDBJ whole genome shotgun (WGS) entry which is preliminary data.</text>
</comment>
<gene>
    <name evidence="3" type="ORF">BDP27DRAFT_1357347</name>
</gene>
<dbReference type="OrthoDB" id="10251412at2759"/>
<sequence>MADAETKSKTISYRHILYGDKCQPALNDPRQFSRLEPVQCCLGQFPGVKPLSPSLAMNALKNVLSPLPMNTNAIQDSLKLVVIGGTVETARRASVSAWNGFIDSFFLSAHFSQEDYPYDWLMHWLSKQPAWDRSREFEITTLSAGKHGLTESTTGDLEEEDVEDDDDRELVHGRRKRKVAFMPSVDTTHTIYYRGHWLRITRSKKHPDHYGQGGSLKISVVARNNDILKELVLEAKRDYEKDAEHRVHIFMADTTNVCWRWNGARQKRPMSSIVLQPGVKDMIAEINPKNPNNNQLFSNSKNFSIGNGATFTTAGGDIQQNTTNDHSSNTTIYNNCTFSREAGSTPKLSPPSSHRSKRSPDHQKRRRWSITTFVHSVYHHYLQPVVYPIAWAVPAWTTMPLSWVNFLGGDSQSCY</sequence>
<dbReference type="EMBL" id="JADNRY010000004">
    <property type="protein sequence ID" value="KAF9077219.1"/>
    <property type="molecule type" value="Genomic_DNA"/>
</dbReference>
<dbReference type="Pfam" id="PF08740">
    <property type="entry name" value="BCS1_N"/>
    <property type="match status" value="1"/>
</dbReference>
<dbReference type="SMART" id="SM01024">
    <property type="entry name" value="BCS1_N"/>
    <property type="match status" value="1"/>
</dbReference>
<protein>
    <submittedName>
        <fullName evidence="3">BCS1 N terminal-domain-containing protein</fullName>
    </submittedName>
</protein>
<dbReference type="InterPro" id="IPR014851">
    <property type="entry name" value="BCS1_N"/>
</dbReference>